<reference evidence="8 9" key="1">
    <citation type="submission" date="2015-06" db="EMBL/GenBank/DDBJ databases">
        <title>The Genome Sequence of Enterococcus durans 4EA1.</title>
        <authorList>
            <consortium name="The Broad Institute Genomics Platform"/>
            <consortium name="The Broad Institute Genome Sequencing Center for Infectious Disease"/>
            <person name="Earl A.M."/>
            <person name="Van Tyne D."/>
            <person name="Lebreton F."/>
            <person name="Saavedra J.T."/>
            <person name="Gilmore M.S."/>
            <person name="Manson Mcguire A."/>
            <person name="Clock S."/>
            <person name="Crupain M."/>
            <person name="Rangan U."/>
            <person name="Young S."/>
            <person name="Abouelleil A."/>
            <person name="Cao P."/>
            <person name="Chapman S.B."/>
            <person name="Griggs A."/>
            <person name="Priest M."/>
            <person name="Shea T."/>
            <person name="Wortman J."/>
            <person name="Nusbaum C."/>
            <person name="Birren B."/>
        </authorList>
    </citation>
    <scope>NUCLEOTIDE SEQUENCE [LARGE SCALE GENOMIC DNA]</scope>
    <source>
        <strain evidence="8 9">4EA1</strain>
    </source>
</reference>
<dbReference type="InterPro" id="IPR001640">
    <property type="entry name" value="Lgt"/>
</dbReference>
<dbReference type="PANTHER" id="PTHR30589:SF0">
    <property type="entry name" value="PHOSPHATIDYLGLYCEROL--PROLIPOPROTEIN DIACYLGLYCERYL TRANSFERASE"/>
    <property type="match status" value="1"/>
</dbReference>
<keyword evidence="8" id="KW-0449">Lipoprotein</keyword>
<protein>
    <submittedName>
        <fullName evidence="8">Prolipoprotein diacylglyceryl transferase</fullName>
    </submittedName>
</protein>
<evidence type="ECO:0000313" key="9">
    <source>
        <dbReference type="Proteomes" id="UP000252797"/>
    </source>
</evidence>
<accession>A0A367CIU3</accession>
<dbReference type="Proteomes" id="UP000252797">
    <property type="component" value="Unassembled WGS sequence"/>
</dbReference>
<comment type="caution">
    <text evidence="8">The sequence shown here is derived from an EMBL/GenBank/DDBJ whole genome shotgun (WGS) entry which is preliminary data.</text>
</comment>
<evidence type="ECO:0000256" key="7">
    <source>
        <dbReference type="SAM" id="Phobius"/>
    </source>
</evidence>
<evidence type="ECO:0000256" key="2">
    <source>
        <dbReference type="ARBA" id="ARBA00022475"/>
    </source>
</evidence>
<evidence type="ECO:0000256" key="6">
    <source>
        <dbReference type="ARBA" id="ARBA00023136"/>
    </source>
</evidence>
<proteinExistence type="inferred from homology"/>
<dbReference type="Pfam" id="PF01790">
    <property type="entry name" value="LGT"/>
    <property type="match status" value="1"/>
</dbReference>
<dbReference type="GO" id="GO:0042158">
    <property type="term" value="P:lipoprotein biosynthetic process"/>
    <property type="evidence" value="ECO:0007669"/>
    <property type="project" value="InterPro"/>
</dbReference>
<evidence type="ECO:0000256" key="1">
    <source>
        <dbReference type="ARBA" id="ARBA00007150"/>
    </source>
</evidence>
<comment type="similarity">
    <text evidence="1">Belongs to the Lgt family.</text>
</comment>
<gene>
    <name evidence="8" type="ORF">EA71_00634</name>
</gene>
<dbReference type="PANTHER" id="PTHR30589">
    <property type="entry name" value="PROLIPOPROTEIN DIACYLGLYCERYL TRANSFERASE"/>
    <property type="match status" value="1"/>
</dbReference>
<organism evidence="8 9">
    <name type="scientific">Enterococcus durans</name>
    <dbReference type="NCBI Taxonomy" id="53345"/>
    <lineage>
        <taxon>Bacteria</taxon>
        <taxon>Bacillati</taxon>
        <taxon>Bacillota</taxon>
        <taxon>Bacilli</taxon>
        <taxon>Lactobacillales</taxon>
        <taxon>Enterococcaceae</taxon>
        <taxon>Enterococcus</taxon>
    </lineage>
</organism>
<evidence type="ECO:0000256" key="5">
    <source>
        <dbReference type="ARBA" id="ARBA00022989"/>
    </source>
</evidence>
<evidence type="ECO:0000256" key="3">
    <source>
        <dbReference type="ARBA" id="ARBA00022679"/>
    </source>
</evidence>
<evidence type="ECO:0000313" key="8">
    <source>
        <dbReference type="EMBL" id="RCA12426.1"/>
    </source>
</evidence>
<keyword evidence="3 8" id="KW-0808">Transferase</keyword>
<keyword evidence="2" id="KW-1003">Cell membrane</keyword>
<feature type="transmembrane region" description="Helical" evidence="7">
    <location>
        <begin position="20"/>
        <end position="39"/>
    </location>
</feature>
<dbReference type="GO" id="GO:0008961">
    <property type="term" value="F:phosphatidylglycerol-prolipoprotein diacylglyceryl transferase activity"/>
    <property type="evidence" value="ECO:0007669"/>
    <property type="project" value="InterPro"/>
</dbReference>
<name>A0A367CIU3_9ENTE</name>
<evidence type="ECO:0000256" key="4">
    <source>
        <dbReference type="ARBA" id="ARBA00022692"/>
    </source>
</evidence>
<keyword evidence="4 7" id="KW-0812">Transmembrane</keyword>
<keyword evidence="5 7" id="KW-1133">Transmembrane helix</keyword>
<keyword evidence="6 7" id="KW-0472">Membrane</keyword>
<dbReference type="AlphaFoldDB" id="A0A367CIU3"/>
<feature type="transmembrane region" description="Helical" evidence="7">
    <location>
        <begin position="51"/>
        <end position="73"/>
    </location>
</feature>
<sequence>MEFVLGVLNPHAAEIGSVVIHWYGVIIAAGILAALQLSTKEAKKKGLEEDTIIDMALWAIPIGLLGARLYYVLFELVIICKIQDKSLRFGMAALRFMGD</sequence>
<dbReference type="GO" id="GO:0005886">
    <property type="term" value="C:plasma membrane"/>
    <property type="evidence" value="ECO:0007669"/>
    <property type="project" value="InterPro"/>
</dbReference>
<dbReference type="EMBL" id="LEPB01000001">
    <property type="protein sequence ID" value="RCA12426.1"/>
    <property type="molecule type" value="Genomic_DNA"/>
</dbReference>